<dbReference type="EMBL" id="CADIKK010000006">
    <property type="protein sequence ID" value="CAB3783987.1"/>
    <property type="molecule type" value="Genomic_DNA"/>
</dbReference>
<sequence>MDQSGTSKAEQPASGDNDGAGGETVQFDLFGMPVEQAASPVSAGPKAHAHGGKSQREPAEAEATPAPADTPKKRRTRGCPTCDVSCRVGSCRAASAASAGITQPSSPALSPP</sequence>
<accession>A0A6S7B0W2</accession>
<feature type="region of interest" description="Disordered" evidence="1">
    <location>
        <begin position="1"/>
        <end position="80"/>
    </location>
</feature>
<protein>
    <submittedName>
        <fullName evidence="2">Uncharacterized protein</fullName>
    </submittedName>
</protein>
<dbReference type="Proteomes" id="UP000494365">
    <property type="component" value="Unassembled WGS sequence"/>
</dbReference>
<feature type="region of interest" description="Disordered" evidence="1">
    <location>
        <begin position="93"/>
        <end position="112"/>
    </location>
</feature>
<name>A0A6S7B0W2_9BURK</name>
<evidence type="ECO:0000313" key="3">
    <source>
        <dbReference type="Proteomes" id="UP000494365"/>
    </source>
</evidence>
<evidence type="ECO:0000313" key="2">
    <source>
        <dbReference type="EMBL" id="CAB3783987.1"/>
    </source>
</evidence>
<organism evidence="2 3">
    <name type="scientific">Paraburkholderia ultramafica</name>
    <dbReference type="NCBI Taxonomy" id="1544867"/>
    <lineage>
        <taxon>Bacteria</taxon>
        <taxon>Pseudomonadati</taxon>
        <taxon>Pseudomonadota</taxon>
        <taxon>Betaproteobacteria</taxon>
        <taxon>Burkholderiales</taxon>
        <taxon>Burkholderiaceae</taxon>
        <taxon>Paraburkholderia</taxon>
    </lineage>
</organism>
<gene>
    <name evidence="2" type="ORF">LMG28614_01830</name>
</gene>
<evidence type="ECO:0000256" key="1">
    <source>
        <dbReference type="SAM" id="MobiDB-lite"/>
    </source>
</evidence>
<proteinExistence type="predicted"/>
<dbReference type="AlphaFoldDB" id="A0A6S7B0W2"/>
<feature type="compositionally biased region" description="Polar residues" evidence="1">
    <location>
        <begin position="100"/>
        <end position="112"/>
    </location>
</feature>
<keyword evidence="3" id="KW-1185">Reference proteome</keyword>
<reference evidence="2 3" key="1">
    <citation type="submission" date="2020-04" db="EMBL/GenBank/DDBJ databases">
        <authorList>
            <person name="De Canck E."/>
        </authorList>
    </citation>
    <scope>NUCLEOTIDE SEQUENCE [LARGE SCALE GENOMIC DNA]</scope>
    <source>
        <strain evidence="2 3">LMG 28614</strain>
    </source>
</reference>